<dbReference type="GO" id="GO:0008080">
    <property type="term" value="F:N-acetyltransferase activity"/>
    <property type="evidence" value="ECO:0007669"/>
    <property type="project" value="InterPro"/>
</dbReference>
<dbReference type="CDD" id="cd04301">
    <property type="entry name" value="NAT_SF"/>
    <property type="match status" value="1"/>
</dbReference>
<dbReference type="InterPro" id="IPR016181">
    <property type="entry name" value="Acyl_CoA_acyltransferase"/>
</dbReference>
<comment type="caution">
    <text evidence="6">The sequence shown here is derived from an EMBL/GenBank/DDBJ whole genome shotgun (WGS) entry which is preliminary data.</text>
</comment>
<evidence type="ECO:0000256" key="4">
    <source>
        <dbReference type="ARBA" id="ARBA00023315"/>
    </source>
</evidence>
<dbReference type="InterPro" id="IPR050680">
    <property type="entry name" value="YpeA/RimI_acetyltransf"/>
</dbReference>
<comment type="similarity">
    <text evidence="1">Belongs to the acetyltransferase family. RimI subfamily.</text>
</comment>
<organism evidence="6 7">
    <name type="scientific">Eiseniibacteriota bacterium</name>
    <dbReference type="NCBI Taxonomy" id="2212470"/>
    <lineage>
        <taxon>Bacteria</taxon>
        <taxon>Candidatus Eiseniibacteriota</taxon>
    </lineage>
</organism>
<dbReference type="PANTHER" id="PTHR43420">
    <property type="entry name" value="ACETYLTRANSFERASE"/>
    <property type="match status" value="1"/>
</dbReference>
<evidence type="ECO:0000256" key="2">
    <source>
        <dbReference type="ARBA" id="ARBA00022490"/>
    </source>
</evidence>
<dbReference type="EMBL" id="VBOS01000402">
    <property type="protein sequence ID" value="TMQ50720.1"/>
    <property type="molecule type" value="Genomic_DNA"/>
</dbReference>
<dbReference type="Gene3D" id="3.30.420.40">
    <property type="match status" value="2"/>
</dbReference>
<evidence type="ECO:0000313" key="6">
    <source>
        <dbReference type="EMBL" id="TMQ50720.1"/>
    </source>
</evidence>
<feature type="domain" description="N-acetyltransferase" evidence="5">
    <location>
        <begin position="208"/>
        <end position="352"/>
    </location>
</feature>
<dbReference type="PANTHER" id="PTHR43420:SF44">
    <property type="entry name" value="ACETYLTRANSFERASE YPEA"/>
    <property type="match status" value="1"/>
</dbReference>
<proteinExistence type="inferred from homology"/>
<dbReference type="InterPro" id="IPR043129">
    <property type="entry name" value="ATPase_NBD"/>
</dbReference>
<sequence length="355" mass="37745">RLTPLVARALERSGLAPRSLRWVAADLGPGSFTGVRVGLATAEALALASGAMLCGATSLASLAGAAPARRALVVPLVPAGRREVYAGFFRADRSGLVSLLAAPQVGPAERVLAHVEETLPLSGASDVRFVGPAVPRERDALERARPGSTALAFRHAGLSARDLAQAARSGRGPRAGLPAAGRPLEPLYVRSAQAEERVRHKASAGEPLVLRPFRAADVPQVAAVEREVFSDPWPEAFFRGELTHSGVYAMIAERGGRLAGYLLAWLAGGSGHIGNLATVPGERRRGVARRLLEDLVERASVMGLRSLTLEVRVSNFAAQALYRAHGFRLAGLRRGYYRDTGEDALIMEWRAQVRG</sequence>
<reference evidence="6 7" key="1">
    <citation type="journal article" date="2019" name="Nat. Microbiol.">
        <title>Mediterranean grassland soil C-N compound turnover is dependent on rainfall and depth, and is mediated by genomically divergent microorganisms.</title>
        <authorList>
            <person name="Diamond S."/>
            <person name="Andeer P.F."/>
            <person name="Li Z."/>
            <person name="Crits-Christoph A."/>
            <person name="Burstein D."/>
            <person name="Anantharaman K."/>
            <person name="Lane K.R."/>
            <person name="Thomas B.C."/>
            <person name="Pan C."/>
            <person name="Northen T.R."/>
            <person name="Banfield J.F."/>
        </authorList>
    </citation>
    <scope>NUCLEOTIDE SEQUENCE [LARGE SCALE GENOMIC DNA]</scope>
    <source>
        <strain evidence="6">WS_2</strain>
    </source>
</reference>
<dbReference type="GO" id="GO:0002949">
    <property type="term" value="P:tRNA threonylcarbamoyladenosine modification"/>
    <property type="evidence" value="ECO:0007669"/>
    <property type="project" value="InterPro"/>
</dbReference>
<name>A0A538SH90_UNCEI</name>
<dbReference type="InterPro" id="IPR022496">
    <property type="entry name" value="T6A_TsaB"/>
</dbReference>
<dbReference type="InterPro" id="IPR000182">
    <property type="entry name" value="GNAT_dom"/>
</dbReference>
<protein>
    <submittedName>
        <fullName evidence="6">Ribosomal-protein-alanine N-acetyltransferase</fullName>
    </submittedName>
</protein>
<dbReference type="PROSITE" id="PS51186">
    <property type="entry name" value="GNAT"/>
    <property type="match status" value="1"/>
</dbReference>
<evidence type="ECO:0000256" key="1">
    <source>
        <dbReference type="ARBA" id="ARBA00005395"/>
    </source>
</evidence>
<gene>
    <name evidence="6" type="primary">rimI</name>
    <name evidence="6" type="ORF">E6K72_11200</name>
</gene>
<accession>A0A538SH90</accession>
<dbReference type="SUPFAM" id="SSF53067">
    <property type="entry name" value="Actin-like ATPase domain"/>
    <property type="match status" value="1"/>
</dbReference>
<dbReference type="Gene3D" id="3.40.630.30">
    <property type="match status" value="1"/>
</dbReference>
<dbReference type="NCBIfam" id="TIGR01575">
    <property type="entry name" value="rimI"/>
    <property type="match status" value="1"/>
</dbReference>
<dbReference type="Pfam" id="PF00814">
    <property type="entry name" value="TsaD"/>
    <property type="match status" value="1"/>
</dbReference>
<dbReference type="Proteomes" id="UP000317716">
    <property type="component" value="Unassembled WGS sequence"/>
</dbReference>
<dbReference type="InterPro" id="IPR006464">
    <property type="entry name" value="AcTrfase_RimI/Ard1"/>
</dbReference>
<dbReference type="InterPro" id="IPR000905">
    <property type="entry name" value="Gcp-like_dom"/>
</dbReference>
<evidence type="ECO:0000313" key="7">
    <source>
        <dbReference type="Proteomes" id="UP000317716"/>
    </source>
</evidence>
<keyword evidence="2" id="KW-0963">Cytoplasm</keyword>
<dbReference type="SUPFAM" id="SSF55729">
    <property type="entry name" value="Acyl-CoA N-acyltransferases (Nat)"/>
    <property type="match status" value="1"/>
</dbReference>
<feature type="non-terminal residue" evidence="6">
    <location>
        <position position="1"/>
    </location>
</feature>
<keyword evidence="3 6" id="KW-0808">Transferase</keyword>
<dbReference type="Pfam" id="PF00583">
    <property type="entry name" value="Acetyltransf_1"/>
    <property type="match status" value="1"/>
</dbReference>
<evidence type="ECO:0000256" key="3">
    <source>
        <dbReference type="ARBA" id="ARBA00022679"/>
    </source>
</evidence>
<dbReference type="NCBIfam" id="TIGR03725">
    <property type="entry name" value="T6A_YeaZ"/>
    <property type="match status" value="1"/>
</dbReference>
<evidence type="ECO:0000259" key="5">
    <source>
        <dbReference type="PROSITE" id="PS51186"/>
    </source>
</evidence>
<dbReference type="AlphaFoldDB" id="A0A538SH90"/>
<keyword evidence="4" id="KW-0012">Acyltransferase</keyword>